<reference evidence="2" key="1">
    <citation type="journal article" date="2013" name="Genome Announc.">
        <title>Draft Genome Sequence of Arthrobacter crystallopoietes Strain BAB-32, Revealing Genes for Bioremediation.</title>
        <authorList>
            <person name="Joshi M.N."/>
            <person name="Pandit A.S."/>
            <person name="Sharma A."/>
            <person name="Pandya R.V."/>
            <person name="Desai S.M."/>
            <person name="Saxena A.K."/>
            <person name="Bagatharia S.B."/>
        </authorList>
    </citation>
    <scope>NUCLEOTIDE SEQUENCE [LARGE SCALE GENOMIC DNA]</scope>
    <source>
        <strain evidence="2">BAB-32</strain>
    </source>
</reference>
<keyword evidence="3" id="KW-1185">Reference proteome</keyword>
<proteinExistence type="predicted"/>
<name>N1V322_9MICC</name>
<keyword evidence="1" id="KW-0732">Signal</keyword>
<gene>
    <name evidence="2" type="ORF">D477_019086</name>
</gene>
<dbReference type="Proteomes" id="UP000010729">
    <property type="component" value="Unassembled WGS sequence"/>
</dbReference>
<feature type="chain" id="PRO_5038740284" description="Secreted protein" evidence="1">
    <location>
        <begin position="17"/>
        <end position="163"/>
    </location>
</feature>
<evidence type="ECO:0000256" key="1">
    <source>
        <dbReference type="SAM" id="SignalP"/>
    </source>
</evidence>
<accession>N1V322</accession>
<evidence type="ECO:0000313" key="3">
    <source>
        <dbReference type="Proteomes" id="UP000010729"/>
    </source>
</evidence>
<sequence>MTTAVSALLVSLTACGASLGSGPQACTEIGAVAGISLTVASSFAPEVEAVELEACWEGTCRPVAVELYPGEDMVDLGCDSALPEGSCSATATPNGTLTGFTEVRGLPEADVESVATVTHPDGSETTTAPLTAAARMVYPNGEQCPGAAPQLGLLLDGTGLHPA</sequence>
<organism evidence="2 3">
    <name type="scientific">Arthrobacter crystallopoietes BAB-32</name>
    <dbReference type="NCBI Taxonomy" id="1246476"/>
    <lineage>
        <taxon>Bacteria</taxon>
        <taxon>Bacillati</taxon>
        <taxon>Actinomycetota</taxon>
        <taxon>Actinomycetes</taxon>
        <taxon>Micrococcales</taxon>
        <taxon>Micrococcaceae</taxon>
        <taxon>Crystallibacter</taxon>
    </lineage>
</organism>
<evidence type="ECO:0000313" key="2">
    <source>
        <dbReference type="EMBL" id="EMY32643.1"/>
    </source>
</evidence>
<dbReference type="EMBL" id="ANPE02000242">
    <property type="protein sequence ID" value="EMY32643.1"/>
    <property type="molecule type" value="Genomic_DNA"/>
</dbReference>
<protein>
    <recommendedName>
        <fullName evidence="4">Secreted protein</fullName>
    </recommendedName>
</protein>
<dbReference type="AlphaFoldDB" id="N1V322"/>
<feature type="signal peptide" evidence="1">
    <location>
        <begin position="1"/>
        <end position="16"/>
    </location>
</feature>
<evidence type="ECO:0008006" key="4">
    <source>
        <dbReference type="Google" id="ProtNLM"/>
    </source>
</evidence>
<comment type="caution">
    <text evidence="2">The sequence shown here is derived from an EMBL/GenBank/DDBJ whole genome shotgun (WGS) entry which is preliminary data.</text>
</comment>